<dbReference type="Proteomes" id="UP000198767">
    <property type="component" value="Unassembled WGS sequence"/>
</dbReference>
<protein>
    <submittedName>
        <fullName evidence="2">Chromosome partitioning protein, ParB family</fullName>
    </submittedName>
</protein>
<evidence type="ECO:0000256" key="1">
    <source>
        <dbReference type="SAM" id="MobiDB-lite"/>
    </source>
</evidence>
<evidence type="ECO:0000313" key="3">
    <source>
        <dbReference type="Proteomes" id="UP000198767"/>
    </source>
</evidence>
<dbReference type="STRING" id="1156985.SAMN04488118_1152"/>
<proteinExistence type="predicted"/>
<dbReference type="OrthoDB" id="9813122at2"/>
<feature type="region of interest" description="Disordered" evidence="1">
    <location>
        <begin position="249"/>
        <end position="274"/>
    </location>
</feature>
<feature type="compositionally biased region" description="Basic and acidic residues" evidence="1">
    <location>
        <begin position="250"/>
        <end position="267"/>
    </location>
</feature>
<organism evidence="2 3">
    <name type="scientific">Epibacterium ulvae</name>
    <dbReference type="NCBI Taxonomy" id="1156985"/>
    <lineage>
        <taxon>Bacteria</taxon>
        <taxon>Pseudomonadati</taxon>
        <taxon>Pseudomonadota</taxon>
        <taxon>Alphaproteobacteria</taxon>
        <taxon>Rhodobacterales</taxon>
        <taxon>Roseobacteraceae</taxon>
        <taxon>Epibacterium</taxon>
    </lineage>
</organism>
<keyword evidence="3" id="KW-1185">Reference proteome</keyword>
<reference evidence="2 3" key="1">
    <citation type="submission" date="2016-10" db="EMBL/GenBank/DDBJ databases">
        <authorList>
            <person name="de Groot N.N."/>
        </authorList>
    </citation>
    <scope>NUCLEOTIDE SEQUENCE [LARGE SCALE GENOMIC DNA]</scope>
    <source>
        <strain evidence="2 3">U95</strain>
    </source>
</reference>
<dbReference type="RefSeq" id="WP_090220950.1">
    <property type="nucleotide sequence ID" value="NZ_FMWG01000015.1"/>
</dbReference>
<evidence type="ECO:0000313" key="2">
    <source>
        <dbReference type="EMBL" id="SCZ72657.1"/>
    </source>
</evidence>
<gene>
    <name evidence="2" type="ORF">SAMN04488118_1152</name>
</gene>
<feature type="region of interest" description="Disordered" evidence="1">
    <location>
        <begin position="1"/>
        <end position="26"/>
    </location>
</feature>
<dbReference type="AlphaFoldDB" id="A0A1G5RF44"/>
<feature type="compositionally biased region" description="Basic and acidic residues" evidence="1">
    <location>
        <begin position="7"/>
        <end position="26"/>
    </location>
</feature>
<dbReference type="EMBL" id="FMWG01000015">
    <property type="protein sequence ID" value="SCZ72657.1"/>
    <property type="molecule type" value="Genomic_DNA"/>
</dbReference>
<name>A0A1G5RF44_9RHOB</name>
<accession>A0A1G5RF44</accession>
<sequence>MFKGQLSRKDIRKAEAKSKTENAKPELTKPAQTYIDLHRHAAVRADLLGHHSLALRLIAAHMLASSGHWTVYADPQKAAREDITDSLSQNTGQQAFEAERSALADLLGFGAGTLLENKDYQAGFTPRPTLCEVFEHLQTLSDSDILRLLTFLMAESLSATSPIIDSLGATLGTEMAKHWSPDSTLFELIRDKTTLNAMVRDYAGTQAAEEHLTATAKTHRTILSACLDGTRTPADPNWMPRYMAFPQGSYREDKTTVETDESVRDAPENQAKAA</sequence>